<dbReference type="SUPFAM" id="SSF51230">
    <property type="entry name" value="Single hybrid motif"/>
    <property type="match status" value="1"/>
</dbReference>
<dbReference type="InterPro" id="IPR000089">
    <property type="entry name" value="Biotin_lipoyl"/>
</dbReference>
<protein>
    <recommendedName>
        <fullName evidence="2">Lipoyl-binding domain-containing protein</fullName>
    </recommendedName>
</protein>
<accession>A0A0W8E429</accession>
<sequence length="69" mass="7531">MENLESPVAGKIFQILVEVGQVVTEDDEIMIIEAMKMENPVFGPEGTVKEIKVKVGDTVEEGDVLAVIE</sequence>
<reference evidence="3" key="1">
    <citation type="journal article" date="2015" name="Proc. Natl. Acad. Sci. U.S.A.">
        <title>Networks of energetic and metabolic interactions define dynamics in microbial communities.</title>
        <authorList>
            <person name="Embree M."/>
            <person name="Liu J.K."/>
            <person name="Al-Bassam M.M."/>
            <person name="Zengler K."/>
        </authorList>
    </citation>
    <scope>NUCLEOTIDE SEQUENCE</scope>
</reference>
<dbReference type="PANTHER" id="PTHR45266:SF3">
    <property type="entry name" value="OXALOACETATE DECARBOXYLASE ALPHA CHAIN"/>
    <property type="match status" value="1"/>
</dbReference>
<organism evidence="3">
    <name type="scientific">hydrocarbon metagenome</name>
    <dbReference type="NCBI Taxonomy" id="938273"/>
    <lineage>
        <taxon>unclassified sequences</taxon>
        <taxon>metagenomes</taxon>
        <taxon>ecological metagenomes</taxon>
    </lineage>
</organism>
<dbReference type="Gene3D" id="2.40.50.100">
    <property type="match status" value="1"/>
</dbReference>
<comment type="caution">
    <text evidence="3">The sequence shown here is derived from an EMBL/GenBank/DDBJ whole genome shotgun (WGS) entry which is preliminary data.</text>
</comment>
<name>A0A0W8E429_9ZZZZ</name>
<dbReference type="EMBL" id="LNQE01001882">
    <property type="protein sequence ID" value="KUG03422.1"/>
    <property type="molecule type" value="Genomic_DNA"/>
</dbReference>
<dbReference type="InterPro" id="IPR050709">
    <property type="entry name" value="Biotin_Carboxyl_Carrier/Decarb"/>
</dbReference>
<proteinExistence type="predicted"/>
<dbReference type="CDD" id="cd06850">
    <property type="entry name" value="biotinyl_domain"/>
    <property type="match status" value="1"/>
</dbReference>
<evidence type="ECO:0000259" key="2">
    <source>
        <dbReference type="PROSITE" id="PS50968"/>
    </source>
</evidence>
<evidence type="ECO:0000313" key="3">
    <source>
        <dbReference type="EMBL" id="KUG03422.1"/>
    </source>
</evidence>
<feature type="domain" description="Lipoyl-binding" evidence="2">
    <location>
        <begin position="1"/>
        <end position="69"/>
    </location>
</feature>
<dbReference type="PANTHER" id="PTHR45266">
    <property type="entry name" value="OXALOACETATE DECARBOXYLASE ALPHA CHAIN"/>
    <property type="match status" value="1"/>
</dbReference>
<gene>
    <name evidence="3" type="ORF">ASZ90_019210</name>
</gene>
<dbReference type="PROSITE" id="PS50968">
    <property type="entry name" value="BIOTINYL_LIPOYL"/>
    <property type="match status" value="1"/>
</dbReference>
<keyword evidence="1" id="KW-0092">Biotin</keyword>
<dbReference type="AlphaFoldDB" id="A0A0W8E429"/>
<dbReference type="Pfam" id="PF00364">
    <property type="entry name" value="Biotin_lipoyl"/>
    <property type="match status" value="1"/>
</dbReference>
<dbReference type="InterPro" id="IPR011053">
    <property type="entry name" value="Single_hybrid_motif"/>
</dbReference>
<evidence type="ECO:0000256" key="1">
    <source>
        <dbReference type="ARBA" id="ARBA00023267"/>
    </source>
</evidence>